<reference evidence="1 2" key="1">
    <citation type="submission" date="2016-10" db="EMBL/GenBank/DDBJ databases">
        <authorList>
            <person name="de Groot N.N."/>
        </authorList>
    </citation>
    <scope>NUCLEOTIDE SEQUENCE [LARGE SCALE GENOMIC DNA]</scope>
    <source>
        <strain evidence="1 2">DSM 21800</strain>
    </source>
</reference>
<gene>
    <name evidence="1" type="ORF">SAMN04489812_5103</name>
</gene>
<evidence type="ECO:0000313" key="2">
    <source>
        <dbReference type="Proteomes" id="UP000199103"/>
    </source>
</evidence>
<dbReference type="EMBL" id="LT629772">
    <property type="protein sequence ID" value="SDT30861.1"/>
    <property type="molecule type" value="Genomic_DNA"/>
</dbReference>
<dbReference type="AlphaFoldDB" id="A0A1H1ZAR3"/>
<organism evidence="1 2">
    <name type="scientific">Microlunatus soli</name>
    <dbReference type="NCBI Taxonomy" id="630515"/>
    <lineage>
        <taxon>Bacteria</taxon>
        <taxon>Bacillati</taxon>
        <taxon>Actinomycetota</taxon>
        <taxon>Actinomycetes</taxon>
        <taxon>Propionibacteriales</taxon>
        <taxon>Propionibacteriaceae</taxon>
        <taxon>Microlunatus</taxon>
    </lineage>
</organism>
<accession>A0A1H1ZAR3</accession>
<dbReference type="OrthoDB" id="4373027at2"/>
<sequence>MTEPLLEDDPILPLQDPRVAPPVRTTEALRQRWRSMMGAGGFGGSTLWMMWFDAHGRQLPAVMPIGNLRPSFDQSWLDNLIWIIDRTAEMGAASVALALSRPGTGSVTDQDRRWANPLIAACSSARSSGALRLTVWPIHLATTNSVRTLSVDDLDR</sequence>
<name>A0A1H1ZAR3_9ACTN</name>
<proteinExistence type="predicted"/>
<protein>
    <submittedName>
        <fullName evidence="1">Uncharacterized protein</fullName>
    </submittedName>
</protein>
<dbReference type="RefSeq" id="WP_091528814.1">
    <property type="nucleotide sequence ID" value="NZ_LT629772.1"/>
</dbReference>
<keyword evidence="2" id="KW-1185">Reference proteome</keyword>
<evidence type="ECO:0000313" key="1">
    <source>
        <dbReference type="EMBL" id="SDT30861.1"/>
    </source>
</evidence>
<dbReference type="Proteomes" id="UP000199103">
    <property type="component" value="Chromosome I"/>
</dbReference>